<keyword evidence="1" id="KW-0805">Transcription regulation</keyword>
<dbReference type="PANTHER" id="PTHR43214">
    <property type="entry name" value="TWO-COMPONENT RESPONSE REGULATOR"/>
    <property type="match status" value="1"/>
</dbReference>
<dbReference type="InterPro" id="IPR001789">
    <property type="entry name" value="Sig_transdc_resp-reg_receiver"/>
</dbReference>
<protein>
    <submittedName>
        <fullName evidence="6">Response regulator</fullName>
    </submittedName>
</protein>
<dbReference type="PROSITE" id="PS50110">
    <property type="entry name" value="RESPONSE_REGULATORY"/>
    <property type="match status" value="1"/>
</dbReference>
<name>A0A5Q2RLV6_9ACTN</name>
<evidence type="ECO:0000256" key="4">
    <source>
        <dbReference type="PROSITE-ProRule" id="PRU00169"/>
    </source>
</evidence>
<dbReference type="CDD" id="cd17535">
    <property type="entry name" value="REC_NarL-like"/>
    <property type="match status" value="1"/>
</dbReference>
<dbReference type="GO" id="GO:0003677">
    <property type="term" value="F:DNA binding"/>
    <property type="evidence" value="ECO:0007669"/>
    <property type="project" value="UniProtKB-KW"/>
</dbReference>
<gene>
    <name evidence="6" type="ORF">GH723_17915</name>
</gene>
<accession>A0A5Q2RLV6</accession>
<reference evidence="6 7" key="1">
    <citation type="submission" date="2019-11" db="EMBL/GenBank/DDBJ databases">
        <authorList>
            <person name="He Y."/>
        </authorList>
    </citation>
    <scope>NUCLEOTIDE SEQUENCE [LARGE SCALE GENOMIC DNA]</scope>
    <source>
        <strain evidence="6 7">SCSIO 58843</strain>
    </source>
</reference>
<dbReference type="Pfam" id="PF00072">
    <property type="entry name" value="Response_reg"/>
    <property type="match status" value="1"/>
</dbReference>
<proteinExistence type="predicted"/>
<dbReference type="AlphaFoldDB" id="A0A5Q2RLV6"/>
<keyword evidence="4" id="KW-0597">Phosphoprotein</keyword>
<evidence type="ECO:0000256" key="1">
    <source>
        <dbReference type="ARBA" id="ARBA00023015"/>
    </source>
</evidence>
<keyword evidence="3" id="KW-0804">Transcription</keyword>
<dbReference type="GO" id="GO:0000160">
    <property type="term" value="P:phosphorelay signal transduction system"/>
    <property type="evidence" value="ECO:0007669"/>
    <property type="project" value="InterPro"/>
</dbReference>
<dbReference type="Gene3D" id="3.40.50.2300">
    <property type="match status" value="1"/>
</dbReference>
<organism evidence="6 7">
    <name type="scientific">Actinomarinicola tropica</name>
    <dbReference type="NCBI Taxonomy" id="2789776"/>
    <lineage>
        <taxon>Bacteria</taxon>
        <taxon>Bacillati</taxon>
        <taxon>Actinomycetota</taxon>
        <taxon>Acidimicrobiia</taxon>
        <taxon>Acidimicrobiales</taxon>
        <taxon>Iamiaceae</taxon>
        <taxon>Actinomarinicola</taxon>
    </lineage>
</organism>
<dbReference type="SMART" id="SM00448">
    <property type="entry name" value="REC"/>
    <property type="match status" value="1"/>
</dbReference>
<evidence type="ECO:0000313" key="6">
    <source>
        <dbReference type="EMBL" id="QGG96823.1"/>
    </source>
</evidence>
<dbReference type="KEGG" id="atq:GH723_17915"/>
<dbReference type="RefSeq" id="WP_153760925.1">
    <property type="nucleotide sequence ID" value="NZ_CP045851.1"/>
</dbReference>
<evidence type="ECO:0000256" key="2">
    <source>
        <dbReference type="ARBA" id="ARBA00023125"/>
    </source>
</evidence>
<sequence length="131" mass="13836">MSGGGAAVVRTIIVDDQEPFLAAAGAVVDRTPGFEVVGRATDGHAALALVDELSPDLVVMDVRMPGLDGIGAAQEMARRPHAPIVILVSSHARADLPAELERTGATYLHKEELLPARLTEVWERHGRTLGA</sequence>
<evidence type="ECO:0000313" key="7">
    <source>
        <dbReference type="Proteomes" id="UP000334019"/>
    </source>
</evidence>
<dbReference type="InterPro" id="IPR011006">
    <property type="entry name" value="CheY-like_superfamily"/>
</dbReference>
<dbReference type="InterPro" id="IPR039420">
    <property type="entry name" value="WalR-like"/>
</dbReference>
<keyword evidence="2" id="KW-0238">DNA-binding</keyword>
<evidence type="ECO:0000259" key="5">
    <source>
        <dbReference type="PROSITE" id="PS50110"/>
    </source>
</evidence>
<dbReference type="InterPro" id="IPR058245">
    <property type="entry name" value="NreC/VraR/RcsB-like_REC"/>
</dbReference>
<dbReference type="EMBL" id="CP045851">
    <property type="protein sequence ID" value="QGG96823.1"/>
    <property type="molecule type" value="Genomic_DNA"/>
</dbReference>
<evidence type="ECO:0000256" key="3">
    <source>
        <dbReference type="ARBA" id="ARBA00023163"/>
    </source>
</evidence>
<dbReference type="SUPFAM" id="SSF52172">
    <property type="entry name" value="CheY-like"/>
    <property type="match status" value="1"/>
</dbReference>
<keyword evidence="7" id="KW-1185">Reference proteome</keyword>
<feature type="domain" description="Response regulatory" evidence="5">
    <location>
        <begin position="10"/>
        <end position="126"/>
    </location>
</feature>
<feature type="modified residue" description="4-aspartylphosphate" evidence="4">
    <location>
        <position position="61"/>
    </location>
</feature>
<dbReference type="Proteomes" id="UP000334019">
    <property type="component" value="Chromosome"/>
</dbReference>
<dbReference type="PANTHER" id="PTHR43214:SF24">
    <property type="entry name" value="TRANSCRIPTIONAL REGULATORY PROTEIN NARL-RELATED"/>
    <property type="match status" value="1"/>
</dbReference>